<dbReference type="OrthoDB" id="7506349at2"/>
<dbReference type="SUPFAM" id="SSF46689">
    <property type="entry name" value="Homeodomain-like"/>
    <property type="match status" value="1"/>
</dbReference>
<feature type="domain" description="Tetracyclin repressor-like C-terminal group 31" evidence="3">
    <location>
        <begin position="78"/>
        <end position="184"/>
    </location>
</feature>
<reference evidence="4 5" key="1">
    <citation type="submission" date="2016-10" db="EMBL/GenBank/DDBJ databases">
        <authorList>
            <person name="de Groot N.N."/>
        </authorList>
    </citation>
    <scope>NUCLEOTIDE SEQUENCE [LARGE SCALE GENOMIC DNA]</scope>
    <source>
        <strain evidence="4 5">DSM 43941</strain>
    </source>
</reference>
<evidence type="ECO:0000256" key="2">
    <source>
        <dbReference type="ARBA" id="ARBA00023163"/>
    </source>
</evidence>
<evidence type="ECO:0000313" key="4">
    <source>
        <dbReference type="EMBL" id="SDS30826.1"/>
    </source>
</evidence>
<keyword evidence="5" id="KW-1185">Reference proteome</keyword>
<organism evidence="4 5">
    <name type="scientific">Actinoplanes derwentensis</name>
    <dbReference type="NCBI Taxonomy" id="113562"/>
    <lineage>
        <taxon>Bacteria</taxon>
        <taxon>Bacillati</taxon>
        <taxon>Actinomycetota</taxon>
        <taxon>Actinomycetes</taxon>
        <taxon>Micromonosporales</taxon>
        <taxon>Micromonosporaceae</taxon>
        <taxon>Actinoplanes</taxon>
    </lineage>
</organism>
<name>A0A1H1R5M9_9ACTN</name>
<dbReference type="Pfam" id="PF17940">
    <property type="entry name" value="TetR_C_31"/>
    <property type="match status" value="1"/>
</dbReference>
<dbReference type="STRING" id="113562.SAMN04489716_0497"/>
<proteinExistence type="predicted"/>
<accession>A0A1H1R5M9</accession>
<dbReference type="GO" id="GO:0003677">
    <property type="term" value="F:DNA binding"/>
    <property type="evidence" value="ECO:0007669"/>
    <property type="project" value="UniProtKB-KW"/>
</dbReference>
<sequence length="207" mass="21567">MPSATVTKIVDAALSVLGTGGIHALSHARVDTAAALPPGSTSNYFRTRAALVSAAVARLHELDEVDWRAAVAAGPPTDLARLTDALAAFVDAATGPLRTRTVARYVIFVQGVVEPALMDSLNGDRRRLVDLIAATLTDLGVDQPADIATTLLAGVEGLILHRLTGFAAPTPADPQVRNLINALCDPATDLGQGGRPVKARTERPRLS</sequence>
<dbReference type="PANTHER" id="PTHR47506:SF6">
    <property type="entry name" value="HTH-TYPE TRANSCRIPTIONAL REPRESSOR NEMR"/>
    <property type="match status" value="1"/>
</dbReference>
<dbReference type="AlphaFoldDB" id="A0A1H1R5M9"/>
<keyword evidence="2" id="KW-0804">Transcription</keyword>
<dbReference type="EMBL" id="LT629758">
    <property type="protein sequence ID" value="SDS30826.1"/>
    <property type="molecule type" value="Genomic_DNA"/>
</dbReference>
<keyword evidence="4" id="KW-0238">DNA-binding</keyword>
<dbReference type="RefSeq" id="WP_092541204.1">
    <property type="nucleotide sequence ID" value="NZ_BOMJ01000052.1"/>
</dbReference>
<dbReference type="PANTHER" id="PTHR47506">
    <property type="entry name" value="TRANSCRIPTIONAL REGULATORY PROTEIN"/>
    <property type="match status" value="1"/>
</dbReference>
<dbReference type="Proteomes" id="UP000198688">
    <property type="component" value="Chromosome I"/>
</dbReference>
<dbReference type="InterPro" id="IPR009057">
    <property type="entry name" value="Homeodomain-like_sf"/>
</dbReference>
<dbReference type="InterPro" id="IPR041583">
    <property type="entry name" value="TetR_C_31"/>
</dbReference>
<gene>
    <name evidence="4" type="ORF">SAMN04489716_0497</name>
</gene>
<evidence type="ECO:0000256" key="1">
    <source>
        <dbReference type="ARBA" id="ARBA00023015"/>
    </source>
</evidence>
<evidence type="ECO:0000259" key="3">
    <source>
        <dbReference type="Pfam" id="PF17940"/>
    </source>
</evidence>
<dbReference type="Gene3D" id="1.10.357.10">
    <property type="entry name" value="Tetracycline Repressor, domain 2"/>
    <property type="match status" value="1"/>
</dbReference>
<evidence type="ECO:0000313" key="5">
    <source>
        <dbReference type="Proteomes" id="UP000198688"/>
    </source>
</evidence>
<protein>
    <submittedName>
        <fullName evidence="4">DNA-binding transcriptional regulator YbjK</fullName>
    </submittedName>
</protein>
<keyword evidence="1" id="KW-0805">Transcription regulation</keyword>